<accession>H0XQ33</accession>
<dbReference type="EMBL" id="AAQR03099615">
    <property type="status" value="NOT_ANNOTATED_CDS"/>
    <property type="molecule type" value="Genomic_DNA"/>
</dbReference>
<dbReference type="Gene3D" id="1.10.287.110">
    <property type="entry name" value="DnaJ domain"/>
    <property type="match status" value="1"/>
</dbReference>
<dbReference type="GO" id="GO:0051082">
    <property type="term" value="F:unfolded protein binding"/>
    <property type="evidence" value="ECO:0007669"/>
    <property type="project" value="InterPro"/>
</dbReference>
<dbReference type="GO" id="GO:0030544">
    <property type="term" value="F:Hsp70 protein binding"/>
    <property type="evidence" value="ECO:0007669"/>
    <property type="project" value="InterPro"/>
</dbReference>
<dbReference type="Proteomes" id="UP000005225">
    <property type="component" value="Unassembled WGS sequence"/>
</dbReference>
<reference evidence="3" key="2">
    <citation type="submission" date="2025-08" db="UniProtKB">
        <authorList>
            <consortium name="Ensembl"/>
        </authorList>
    </citation>
    <scope>IDENTIFICATION</scope>
</reference>
<dbReference type="PROSITE" id="PS50076">
    <property type="entry name" value="DNAJ_2"/>
    <property type="match status" value="1"/>
</dbReference>
<dbReference type="PANTHER" id="PTHR45168:SF4">
    <property type="entry name" value="SIMILAR TO DNAJ HOMOLOG SUBFAMILY B MEMBER 6 (HEAT SHOCK PROTEIN J2) (HSJ-2) (MRJ) (MDJ4)"/>
    <property type="match status" value="1"/>
</dbReference>
<dbReference type="PANTHER" id="PTHR45168">
    <property type="entry name" value="DNAJ HOMOLOG SUBFAMILY B MEMBER 2"/>
    <property type="match status" value="1"/>
</dbReference>
<evidence type="ECO:0000259" key="2">
    <source>
        <dbReference type="PROSITE" id="PS50076"/>
    </source>
</evidence>
<dbReference type="InterPro" id="IPR036869">
    <property type="entry name" value="J_dom_sf"/>
</dbReference>
<dbReference type="SMART" id="SM00271">
    <property type="entry name" value="DnaJ"/>
    <property type="match status" value="1"/>
</dbReference>
<dbReference type="SUPFAM" id="SSF46565">
    <property type="entry name" value="Chaperone J-domain"/>
    <property type="match status" value="1"/>
</dbReference>
<feature type="domain" description="J" evidence="2">
    <location>
        <begin position="3"/>
        <end position="69"/>
    </location>
</feature>
<dbReference type="CDD" id="cd06257">
    <property type="entry name" value="DnaJ"/>
    <property type="match status" value="1"/>
</dbReference>
<proteinExistence type="predicted"/>
<keyword evidence="4" id="KW-1185">Reference proteome</keyword>
<dbReference type="Ensembl" id="ENSOGAT00000033655.1">
    <property type="protein sequence ID" value="ENSOGAP00000018224.1"/>
    <property type="gene ID" value="ENSOGAG00000028835.1"/>
</dbReference>
<dbReference type="HOGENOM" id="CLU_017633_12_0_1"/>
<dbReference type="OMA" id="YHHAGRS"/>
<dbReference type="InterPro" id="IPR001623">
    <property type="entry name" value="DnaJ_domain"/>
</dbReference>
<dbReference type="Pfam" id="PF00226">
    <property type="entry name" value="DnaJ"/>
    <property type="match status" value="1"/>
</dbReference>
<name>H0XQ33_OTOGA</name>
<sequence>MVDYYEVLGVPRQASSEVIKKAYHKLALKWHPDKNPENKEEAGQKFKQVAEAYEVLSDTKKRRIYDRYGKAGMEDVDTNGEPFEDPYEDPFEFVFSFRDPADIFRELFGGREAFSFDFLADPLEDVFGGQRSSRRSRFRGSTRFFSMFNEFPAFGSGFSFDPEFTPYESLENEDVSSFMPSPGGSGATDSFKTVTTSTEIVDGKIITTKRIIEHGQERVEVEEDGQLKSLIINGREQSLRLDTK</sequence>
<organism evidence="3 4">
    <name type="scientific">Otolemur garnettii</name>
    <name type="common">Small-eared galago</name>
    <name type="synonym">Garnett's greater bushbaby</name>
    <dbReference type="NCBI Taxonomy" id="30611"/>
    <lineage>
        <taxon>Eukaryota</taxon>
        <taxon>Metazoa</taxon>
        <taxon>Chordata</taxon>
        <taxon>Craniata</taxon>
        <taxon>Vertebrata</taxon>
        <taxon>Euteleostomi</taxon>
        <taxon>Mammalia</taxon>
        <taxon>Eutheria</taxon>
        <taxon>Euarchontoglires</taxon>
        <taxon>Primates</taxon>
        <taxon>Strepsirrhini</taxon>
        <taxon>Lorisiformes</taxon>
        <taxon>Galagidae</taxon>
        <taxon>Otolemur</taxon>
    </lineage>
</organism>
<reference evidence="4" key="1">
    <citation type="submission" date="2011-03" db="EMBL/GenBank/DDBJ databases">
        <title>Version 3 of the genome sequence of Otolemur garnettii (Bushbaby).</title>
        <authorList>
            <consortium name="The Broad Institute Genome Sequencing Platform"/>
            <person name="Di Palma F."/>
            <person name="Johnson J."/>
            <person name="Lander E.S."/>
            <person name="Lindblad-Toh K."/>
            <person name="Jaffe D.B."/>
            <person name="Gnerre S."/>
            <person name="MacCallum I."/>
            <person name="Przybylski D."/>
            <person name="Ribeiro F.J."/>
            <person name="Burton J.N."/>
            <person name="Walker B.J."/>
            <person name="Sharpe T."/>
            <person name="Hall G."/>
        </authorList>
    </citation>
    <scope>NUCLEOTIDE SEQUENCE [LARGE SCALE GENOMIC DNA]</scope>
</reference>
<dbReference type="STRING" id="30611.ENSOGAP00000018224"/>
<protein>
    <recommendedName>
        <fullName evidence="2">J domain-containing protein</fullName>
    </recommendedName>
</protein>
<dbReference type="GeneTree" id="ENSGT00940000162757"/>
<evidence type="ECO:0000313" key="3">
    <source>
        <dbReference type="Ensembl" id="ENSOGAP00000018224.1"/>
    </source>
</evidence>
<dbReference type="AlphaFoldDB" id="H0XQ33"/>
<dbReference type="InParanoid" id="H0XQ33"/>
<dbReference type="InterPro" id="IPR018253">
    <property type="entry name" value="DnaJ_domain_CS"/>
</dbReference>
<evidence type="ECO:0000256" key="1">
    <source>
        <dbReference type="ARBA" id="ARBA00023186"/>
    </source>
</evidence>
<dbReference type="FunFam" id="1.10.287.110:FF:000021">
    <property type="entry name" value="DnaJ (Hsp40) homolog, subfamily B, member 2"/>
    <property type="match status" value="1"/>
</dbReference>
<dbReference type="InterPro" id="IPR043183">
    <property type="entry name" value="DNJB2/6-like"/>
</dbReference>
<keyword evidence="1" id="KW-0143">Chaperone</keyword>
<dbReference type="eggNOG" id="KOG0714">
    <property type="taxonomic scope" value="Eukaryota"/>
</dbReference>
<dbReference type="PRINTS" id="PR00625">
    <property type="entry name" value="JDOMAIN"/>
</dbReference>
<dbReference type="PROSITE" id="PS00636">
    <property type="entry name" value="DNAJ_1"/>
    <property type="match status" value="1"/>
</dbReference>
<dbReference type="GO" id="GO:0005737">
    <property type="term" value="C:cytoplasm"/>
    <property type="evidence" value="ECO:0007669"/>
    <property type="project" value="UniProtKB-ARBA"/>
</dbReference>
<evidence type="ECO:0000313" key="4">
    <source>
        <dbReference type="Proteomes" id="UP000005225"/>
    </source>
</evidence>
<reference evidence="3" key="3">
    <citation type="submission" date="2025-09" db="UniProtKB">
        <authorList>
            <consortium name="Ensembl"/>
        </authorList>
    </citation>
    <scope>IDENTIFICATION</scope>
</reference>